<evidence type="ECO:0000313" key="2">
    <source>
        <dbReference type="Proteomes" id="UP001203972"/>
    </source>
</evidence>
<organism evidence="1 2">
    <name type="scientific">Clostridium innocuum</name>
    <dbReference type="NCBI Taxonomy" id="1522"/>
    <lineage>
        <taxon>Bacteria</taxon>
        <taxon>Bacillati</taxon>
        <taxon>Bacillota</taxon>
        <taxon>Clostridia</taxon>
        <taxon>Eubacteriales</taxon>
        <taxon>Clostridiaceae</taxon>
        <taxon>Clostridium</taxon>
    </lineage>
</organism>
<sequence length="113" mass="13596">MYTFDIEECRLTLPPQISEDFDLSQIMYEVPMSIVKDGTVERGSIPEFIRFYNAMLSGEPHGYFEMKKRKKDGTCCWYSAKYSMIYDKRIRFVFFIRHILIRKSENQMLHDSR</sequence>
<dbReference type="AlphaFoldDB" id="A0AAP2UN12"/>
<proteinExistence type="predicted"/>
<name>A0AAP2UN12_CLOIN</name>
<reference evidence="1" key="1">
    <citation type="journal article" date="2022" name="Clin. Infect. Dis.">
        <title>Association between Clostridium innocuum and antibiotic-associated diarrhea in adults and children: A cross-sectional study and comparative genomics analysis.</title>
        <authorList>
            <person name="Cherny K.E."/>
            <person name="Muscat E.B."/>
            <person name="Balaji A."/>
            <person name="Mukherjee J."/>
            <person name="Ozer E.A."/>
            <person name="Angarone M.P."/>
            <person name="Hauser A.R."/>
            <person name="Sichel J.S."/>
            <person name="Amponsah E."/>
            <person name="Kociolek L.K."/>
        </authorList>
    </citation>
    <scope>NUCLEOTIDE SEQUENCE</scope>
    <source>
        <strain evidence="1">NU1-AC-029v</strain>
    </source>
</reference>
<accession>A0AAP2UN12</accession>
<gene>
    <name evidence="1" type="ORF">MKC95_11100</name>
</gene>
<dbReference type="Proteomes" id="UP001203972">
    <property type="component" value="Unassembled WGS sequence"/>
</dbReference>
<dbReference type="RefSeq" id="WP_008817457.1">
    <property type="nucleotide sequence ID" value="NZ_AP025565.1"/>
</dbReference>
<dbReference type="EMBL" id="JAKTMA010000017">
    <property type="protein sequence ID" value="MCR0233312.1"/>
    <property type="molecule type" value="Genomic_DNA"/>
</dbReference>
<comment type="caution">
    <text evidence="1">The sequence shown here is derived from an EMBL/GenBank/DDBJ whole genome shotgun (WGS) entry which is preliminary data.</text>
</comment>
<evidence type="ECO:0000313" key="1">
    <source>
        <dbReference type="EMBL" id="MCR0233312.1"/>
    </source>
</evidence>
<protein>
    <submittedName>
        <fullName evidence="1">Uncharacterized protein</fullName>
    </submittedName>
</protein>